<accession>A0A6C0KF48</accession>
<name>A0A6C0KF48_9ZZZZ</name>
<dbReference type="EMBL" id="MN740868">
    <property type="protein sequence ID" value="QHU15821.1"/>
    <property type="molecule type" value="Genomic_DNA"/>
</dbReference>
<evidence type="ECO:0000313" key="2">
    <source>
        <dbReference type="EMBL" id="QHU15821.1"/>
    </source>
</evidence>
<organism evidence="2">
    <name type="scientific">viral metagenome</name>
    <dbReference type="NCBI Taxonomy" id="1070528"/>
    <lineage>
        <taxon>unclassified sequences</taxon>
        <taxon>metagenomes</taxon>
        <taxon>organismal metagenomes</taxon>
    </lineage>
</organism>
<protein>
    <submittedName>
        <fullName evidence="2">Uncharacterized protein</fullName>
    </submittedName>
</protein>
<sequence length="96" mass="11053">MGNCCTNYITQDDERVDFDKIINEYNSSHPVHLEPGTHVTTEPDISLVQVPPQNVTPLEFAQITPPPEKSQDVEPGEPYRYPIRRQNHIVTPDWKK</sequence>
<evidence type="ECO:0000256" key="1">
    <source>
        <dbReference type="SAM" id="MobiDB-lite"/>
    </source>
</evidence>
<proteinExistence type="predicted"/>
<feature type="region of interest" description="Disordered" evidence="1">
    <location>
        <begin position="60"/>
        <end position="85"/>
    </location>
</feature>
<reference evidence="2" key="1">
    <citation type="journal article" date="2020" name="Nature">
        <title>Giant virus diversity and host interactions through global metagenomics.</title>
        <authorList>
            <person name="Schulz F."/>
            <person name="Roux S."/>
            <person name="Paez-Espino D."/>
            <person name="Jungbluth S."/>
            <person name="Walsh D.A."/>
            <person name="Denef V.J."/>
            <person name="McMahon K.D."/>
            <person name="Konstantinidis K.T."/>
            <person name="Eloe-Fadrosh E.A."/>
            <person name="Kyrpides N.C."/>
            <person name="Woyke T."/>
        </authorList>
    </citation>
    <scope>NUCLEOTIDE SEQUENCE</scope>
    <source>
        <strain evidence="2">GVMAG-S-3300010158-109</strain>
    </source>
</reference>
<dbReference type="AlphaFoldDB" id="A0A6C0KF48"/>